<dbReference type="RefSeq" id="WP_003487969.1">
    <property type="nucleotide sequence ID" value="NZ_JXSU01000006.1"/>
</dbReference>
<dbReference type="PIRSF" id="PIRSF000368">
    <property type="entry name" value="NrdG"/>
    <property type="match status" value="1"/>
</dbReference>
<dbReference type="InterPro" id="IPR058240">
    <property type="entry name" value="rSAM_sf"/>
</dbReference>
<dbReference type="EMBL" id="JXSU01000006">
    <property type="protein sequence ID" value="KIS25089.1"/>
    <property type="molecule type" value="Genomic_DNA"/>
</dbReference>
<evidence type="ECO:0000256" key="1">
    <source>
        <dbReference type="ARBA" id="ARBA00001966"/>
    </source>
</evidence>
<dbReference type="PATRIC" id="fig|1379739.3.peg.396"/>
<comment type="caution">
    <text evidence="14">The sequence shown here is derived from an EMBL/GenBank/DDBJ whole genome shotgun (WGS) entry which is preliminary data.</text>
</comment>
<dbReference type="SFLD" id="SFLDG01066">
    <property type="entry name" value="organic_radical-activating_enz"/>
    <property type="match status" value="1"/>
</dbReference>
<dbReference type="Pfam" id="PF13353">
    <property type="entry name" value="Fer4_12"/>
    <property type="match status" value="1"/>
</dbReference>
<evidence type="ECO:0000256" key="5">
    <source>
        <dbReference type="ARBA" id="ARBA00022485"/>
    </source>
</evidence>
<dbReference type="CDD" id="cd01335">
    <property type="entry name" value="Radical_SAM"/>
    <property type="match status" value="1"/>
</dbReference>
<dbReference type="InterPro" id="IPR007197">
    <property type="entry name" value="rSAM"/>
</dbReference>
<protein>
    <recommendedName>
        <fullName evidence="4 12">Anaerobic ribonucleoside-triphosphate reductase-activating protein</fullName>
        <ecNumber evidence="12">1.97.1.-</ecNumber>
    </recommendedName>
</protein>
<evidence type="ECO:0000256" key="7">
    <source>
        <dbReference type="ARBA" id="ARBA00022723"/>
    </source>
</evidence>
<comment type="cofactor">
    <cofactor evidence="1">
        <name>[4Fe-4S] cluster</name>
        <dbReference type="ChEBI" id="CHEBI:49883"/>
    </cofactor>
</comment>
<dbReference type="OrthoDB" id="9782387at2"/>
<evidence type="ECO:0000313" key="14">
    <source>
        <dbReference type="EMBL" id="KIS25089.1"/>
    </source>
</evidence>
<keyword evidence="9" id="KW-0408">Iron</keyword>
<comment type="catalytic activity">
    <reaction evidence="11">
        <text>glycyl-[protein] + reduced [flavodoxin] + S-adenosyl-L-methionine = glycin-2-yl radical-[protein] + semiquinone [flavodoxin] + 5'-deoxyadenosine + L-methionine + H(+)</text>
        <dbReference type="Rhea" id="RHEA:61976"/>
        <dbReference type="Rhea" id="RHEA-COMP:10622"/>
        <dbReference type="Rhea" id="RHEA-COMP:14480"/>
        <dbReference type="Rhea" id="RHEA-COMP:15993"/>
        <dbReference type="Rhea" id="RHEA-COMP:15994"/>
        <dbReference type="ChEBI" id="CHEBI:15378"/>
        <dbReference type="ChEBI" id="CHEBI:17319"/>
        <dbReference type="ChEBI" id="CHEBI:29947"/>
        <dbReference type="ChEBI" id="CHEBI:32722"/>
        <dbReference type="ChEBI" id="CHEBI:57618"/>
        <dbReference type="ChEBI" id="CHEBI:57844"/>
        <dbReference type="ChEBI" id="CHEBI:59789"/>
        <dbReference type="ChEBI" id="CHEBI:140311"/>
    </reaction>
</comment>
<dbReference type="InterPro" id="IPR001989">
    <property type="entry name" value="Radical_activat_CS"/>
</dbReference>
<feature type="domain" description="Radical SAM core" evidence="13">
    <location>
        <begin position="17"/>
        <end position="171"/>
    </location>
</feature>
<evidence type="ECO:0000256" key="9">
    <source>
        <dbReference type="ARBA" id="ARBA00023004"/>
    </source>
</evidence>
<dbReference type="GO" id="GO:0046872">
    <property type="term" value="F:metal ion binding"/>
    <property type="evidence" value="ECO:0007669"/>
    <property type="project" value="UniProtKB-KW"/>
</dbReference>
<dbReference type="PROSITE" id="PS01087">
    <property type="entry name" value="RADICAL_ACTIVATING"/>
    <property type="match status" value="1"/>
</dbReference>
<keyword evidence="10" id="KW-0411">Iron-sulfur</keyword>
<dbReference type="SFLD" id="SFLDG01063">
    <property type="entry name" value="activating_enzymes__group_1"/>
    <property type="match status" value="1"/>
</dbReference>
<dbReference type="InterPro" id="IPR034457">
    <property type="entry name" value="Organic_radical-activating"/>
</dbReference>
<keyword evidence="6" id="KW-0949">S-adenosyl-L-methionine</keyword>
<keyword evidence="8 12" id="KW-0560">Oxidoreductase</keyword>
<reference evidence="14 15" key="1">
    <citation type="submission" date="2014-06" db="EMBL/GenBank/DDBJ databases">
        <title>Genome characterization of distinct group I Clostridium botulinum lineages.</title>
        <authorList>
            <person name="Giordani F."/>
            <person name="Anselmo A."/>
            <person name="Fillo S."/>
            <person name="Palozzi A.M."/>
            <person name="Fortunato A."/>
            <person name="Gentile B."/>
            <person name="Ciammaruconi A."/>
            <person name="Anniballi F."/>
            <person name="De Medici D."/>
            <person name="Lista F."/>
        </authorList>
    </citation>
    <scope>NUCLEOTIDE SEQUENCE [LARGE SCALE GENOMIC DNA]</scope>
    <source>
        <strain evidence="14 15">B2 450</strain>
    </source>
</reference>
<evidence type="ECO:0000256" key="10">
    <source>
        <dbReference type="ARBA" id="ARBA00023014"/>
    </source>
</evidence>
<evidence type="ECO:0000256" key="3">
    <source>
        <dbReference type="ARBA" id="ARBA00009777"/>
    </source>
</evidence>
<dbReference type="GO" id="GO:0004748">
    <property type="term" value="F:ribonucleoside-diphosphate reductase activity, thioredoxin disulfide as acceptor"/>
    <property type="evidence" value="ECO:0007669"/>
    <property type="project" value="TreeGrafter"/>
</dbReference>
<comment type="function">
    <text evidence="2 12">Activation of anaerobic ribonucleoside-triphosphate reductase under anaerobic conditions by generation of an organic free radical, using S-adenosylmethionine and reduced flavodoxin as cosubstrates to produce 5'-deoxy-adenosine.</text>
</comment>
<proteinExistence type="inferred from homology"/>
<dbReference type="NCBIfam" id="TIGR02491">
    <property type="entry name" value="NrdG"/>
    <property type="match status" value="1"/>
</dbReference>
<evidence type="ECO:0000256" key="8">
    <source>
        <dbReference type="ARBA" id="ARBA00023002"/>
    </source>
</evidence>
<dbReference type="SFLD" id="SFLDF00299">
    <property type="entry name" value="anaerobic_ribonucleoside-triph"/>
    <property type="match status" value="1"/>
</dbReference>
<dbReference type="InterPro" id="IPR012837">
    <property type="entry name" value="NrdG"/>
</dbReference>
<dbReference type="SFLD" id="SFLDS00029">
    <property type="entry name" value="Radical_SAM"/>
    <property type="match status" value="1"/>
</dbReference>
<accession>A0A0D1APR1</accession>
<organism evidence="14 15">
    <name type="scientific">Clostridium botulinum B2 450</name>
    <dbReference type="NCBI Taxonomy" id="1379739"/>
    <lineage>
        <taxon>Bacteria</taxon>
        <taxon>Bacillati</taxon>
        <taxon>Bacillota</taxon>
        <taxon>Clostridia</taxon>
        <taxon>Eubacteriales</taxon>
        <taxon>Clostridiaceae</taxon>
        <taxon>Clostridium</taxon>
    </lineage>
</organism>
<dbReference type="GO" id="GO:0051539">
    <property type="term" value="F:4 iron, 4 sulfur cluster binding"/>
    <property type="evidence" value="ECO:0007669"/>
    <property type="project" value="UniProtKB-KW"/>
</dbReference>
<evidence type="ECO:0000256" key="2">
    <source>
        <dbReference type="ARBA" id="ARBA00003852"/>
    </source>
</evidence>
<dbReference type="Gene3D" id="3.20.20.70">
    <property type="entry name" value="Aldolase class I"/>
    <property type="match status" value="1"/>
</dbReference>
<name>A0A0D1APR1_CLOBO</name>
<dbReference type="PANTHER" id="PTHR30352:SF2">
    <property type="entry name" value="ANAEROBIC RIBONUCLEOSIDE-TRIPHOSPHATE REDUCTASE-ACTIVATING PROTEIN"/>
    <property type="match status" value="1"/>
</dbReference>
<dbReference type="GO" id="GO:0043365">
    <property type="term" value="F:[formate-C-acetyltransferase]-activating enzyme activity"/>
    <property type="evidence" value="ECO:0007669"/>
    <property type="project" value="InterPro"/>
</dbReference>
<dbReference type="Proteomes" id="UP000032250">
    <property type="component" value="Unassembled WGS sequence"/>
</dbReference>
<dbReference type="PANTHER" id="PTHR30352">
    <property type="entry name" value="PYRUVATE FORMATE-LYASE-ACTIVATING ENZYME"/>
    <property type="match status" value="1"/>
</dbReference>
<dbReference type="SUPFAM" id="SSF102114">
    <property type="entry name" value="Radical SAM enzymes"/>
    <property type="match status" value="1"/>
</dbReference>
<comment type="similarity">
    <text evidence="3 12">Belongs to the organic radical-activating enzymes family.</text>
</comment>
<evidence type="ECO:0000256" key="12">
    <source>
        <dbReference type="PIRNR" id="PIRNR000368"/>
    </source>
</evidence>
<dbReference type="AlphaFoldDB" id="A0A0D1APR1"/>
<dbReference type="EC" id="1.97.1.-" evidence="12"/>
<evidence type="ECO:0000313" key="15">
    <source>
        <dbReference type="Proteomes" id="UP000032250"/>
    </source>
</evidence>
<evidence type="ECO:0000256" key="4">
    <source>
        <dbReference type="ARBA" id="ARBA00014281"/>
    </source>
</evidence>
<dbReference type="InterPro" id="IPR013785">
    <property type="entry name" value="Aldolase_TIM"/>
</dbReference>
<keyword evidence="7" id="KW-0479">Metal-binding</keyword>
<keyword evidence="5" id="KW-0004">4Fe-4S</keyword>
<sequence>MENKYLQVAGFLDNSLVNGVGLRSVIFVSGCKHNCEGCQNKEMQSFCYGDNISLKDILKRIESNMPLIKGITFSGGEPLEHIEELRILAEKIKNLGLNIWCYTGYTFEYIKKEMVQNPELNKLMNLVDVLVDGKYDESKKDGILKYRGSFNQRIIDVKKSLNKNEVIILDL</sequence>
<dbReference type="PROSITE" id="PS51918">
    <property type="entry name" value="RADICAL_SAM"/>
    <property type="match status" value="1"/>
</dbReference>
<evidence type="ECO:0000256" key="6">
    <source>
        <dbReference type="ARBA" id="ARBA00022691"/>
    </source>
</evidence>
<evidence type="ECO:0000256" key="11">
    <source>
        <dbReference type="ARBA" id="ARBA00047365"/>
    </source>
</evidence>
<dbReference type="HOGENOM" id="CLU_089926_2_1_9"/>
<gene>
    <name evidence="14" type="ORF">N495_00480</name>
</gene>
<evidence type="ECO:0000259" key="13">
    <source>
        <dbReference type="PROSITE" id="PS51918"/>
    </source>
</evidence>